<dbReference type="SUPFAM" id="SSF48452">
    <property type="entry name" value="TPR-like"/>
    <property type="match status" value="1"/>
</dbReference>
<evidence type="ECO:0000256" key="3">
    <source>
        <dbReference type="PROSITE-ProRule" id="PRU00339"/>
    </source>
</evidence>
<organism evidence="4 5">
    <name type="scientific">Babesia gibsoni</name>
    <dbReference type="NCBI Taxonomy" id="33632"/>
    <lineage>
        <taxon>Eukaryota</taxon>
        <taxon>Sar</taxon>
        <taxon>Alveolata</taxon>
        <taxon>Apicomplexa</taxon>
        <taxon>Aconoidasida</taxon>
        <taxon>Piroplasmida</taxon>
        <taxon>Babesiidae</taxon>
        <taxon>Babesia</taxon>
    </lineage>
</organism>
<dbReference type="Pfam" id="PF13424">
    <property type="entry name" value="TPR_12"/>
    <property type="match status" value="2"/>
</dbReference>
<feature type="repeat" description="TPR" evidence="3">
    <location>
        <begin position="148"/>
        <end position="181"/>
    </location>
</feature>
<name>A0AAD8LRW5_BABGI</name>
<accession>A0AAD8LRW5</accession>
<dbReference type="AlphaFoldDB" id="A0AAD8LRW5"/>
<keyword evidence="5" id="KW-1185">Reference proteome</keyword>
<reference evidence="4" key="1">
    <citation type="submission" date="2023-08" db="EMBL/GenBank/DDBJ databases">
        <title>Draft sequence of the Babesia gibsoni genome.</title>
        <authorList>
            <person name="Yamagishi J.Y."/>
            <person name="Xuan X.X."/>
        </authorList>
    </citation>
    <scope>NUCLEOTIDE SEQUENCE</scope>
    <source>
        <strain evidence="4">Azabu</strain>
    </source>
</reference>
<gene>
    <name evidence="4" type="ORF">BgAZ_203630</name>
</gene>
<comment type="caution">
    <text evidence="4">The sequence shown here is derived from an EMBL/GenBank/DDBJ whole genome shotgun (WGS) entry which is preliminary data.</text>
</comment>
<evidence type="ECO:0000256" key="1">
    <source>
        <dbReference type="ARBA" id="ARBA00022737"/>
    </source>
</evidence>
<dbReference type="InterPro" id="IPR019734">
    <property type="entry name" value="TPR_rpt"/>
</dbReference>
<evidence type="ECO:0000313" key="5">
    <source>
        <dbReference type="Proteomes" id="UP001230268"/>
    </source>
</evidence>
<dbReference type="PROSITE" id="PS50005">
    <property type="entry name" value="TPR"/>
    <property type="match status" value="1"/>
</dbReference>
<dbReference type="PANTHER" id="PTHR45641:SF19">
    <property type="entry name" value="NEPHROCYSTIN-3"/>
    <property type="match status" value="1"/>
</dbReference>
<dbReference type="Gene3D" id="1.25.40.10">
    <property type="entry name" value="Tetratricopeptide repeat domain"/>
    <property type="match status" value="1"/>
</dbReference>
<dbReference type="InterPro" id="IPR011990">
    <property type="entry name" value="TPR-like_helical_dom_sf"/>
</dbReference>
<protein>
    <submittedName>
        <fullName evidence="4">Uncharacterized protein</fullName>
    </submittedName>
</protein>
<evidence type="ECO:0000313" key="4">
    <source>
        <dbReference type="EMBL" id="KAK1443487.1"/>
    </source>
</evidence>
<keyword evidence="1" id="KW-0677">Repeat</keyword>
<dbReference type="SMART" id="SM00028">
    <property type="entry name" value="TPR"/>
    <property type="match status" value="3"/>
</dbReference>
<dbReference type="PANTHER" id="PTHR45641">
    <property type="entry name" value="TETRATRICOPEPTIDE REPEAT PROTEIN (AFU_ORTHOLOGUE AFUA_6G03870)"/>
    <property type="match status" value="1"/>
</dbReference>
<proteinExistence type="predicted"/>
<keyword evidence="2 3" id="KW-0802">TPR repeat</keyword>
<dbReference type="EMBL" id="JAVEPI010000002">
    <property type="protein sequence ID" value="KAK1443487.1"/>
    <property type="molecule type" value="Genomic_DNA"/>
</dbReference>
<evidence type="ECO:0000256" key="2">
    <source>
        <dbReference type="ARBA" id="ARBA00022803"/>
    </source>
</evidence>
<dbReference type="Proteomes" id="UP001230268">
    <property type="component" value="Unassembled WGS sequence"/>
</dbReference>
<sequence length="290" mass="32486">MMYMSRGLRILRFASRLTHIKPSPLRRSTLPSPETTRRGIRCLSTSRPGAEDASHETYIPYGPKDTLLVLGYSVKENEMAAHIQALKEALKIKMMTLPYYTEDMAQSYTDLAMAQHQSVQFMNDAKESYLKSYEIWKKIRGPESREVANILCLMGVVLRDIGDLEAAKSAFEESLQIDRKVDSVESHLSSVLAMNNLAAIHHMQGNLSDAISLYEEAIRLLLTATRGDPNHRMIVLLYYNLACCHKSSGDNPAAETALLRARSIIGDIGDTNHLMGRIDELLKEVSINSS</sequence>